<dbReference type="PANTHER" id="PTHR45766">
    <property type="entry name" value="DNA ANNEALING HELICASE AND ENDONUCLEASE ZRANB3 FAMILY MEMBER"/>
    <property type="match status" value="1"/>
</dbReference>
<dbReference type="SMART" id="SM00487">
    <property type="entry name" value="DEXDc"/>
    <property type="match status" value="1"/>
</dbReference>
<dbReference type="PROSITE" id="PS50966">
    <property type="entry name" value="ZF_SWIM"/>
    <property type="match status" value="1"/>
</dbReference>
<dbReference type="InterPro" id="IPR014001">
    <property type="entry name" value="Helicase_ATP-bd"/>
</dbReference>
<keyword evidence="1 7" id="KW-0378">Hydrolase</keyword>
<dbReference type="Gene3D" id="3.40.50.10810">
    <property type="entry name" value="Tandem AAA-ATPase domain"/>
    <property type="match status" value="1"/>
</dbReference>
<evidence type="ECO:0000256" key="3">
    <source>
        <dbReference type="SAM" id="MobiDB-lite"/>
    </source>
</evidence>
<keyword evidence="2" id="KW-0862">Zinc</keyword>
<dbReference type="Pfam" id="PF00271">
    <property type="entry name" value="Helicase_C"/>
    <property type="match status" value="1"/>
</dbReference>
<keyword evidence="8" id="KW-1185">Reference proteome</keyword>
<dbReference type="InterPro" id="IPR027417">
    <property type="entry name" value="P-loop_NTPase"/>
</dbReference>
<dbReference type="PROSITE" id="PS51192">
    <property type="entry name" value="HELICASE_ATP_BIND_1"/>
    <property type="match status" value="1"/>
</dbReference>
<dbReference type="Proteomes" id="UP000837932">
    <property type="component" value="Unassembled WGS sequence"/>
</dbReference>
<evidence type="ECO:0000256" key="2">
    <source>
        <dbReference type="PROSITE-ProRule" id="PRU00325"/>
    </source>
</evidence>
<feature type="domain" description="Helicase C-terminal" evidence="6">
    <location>
        <begin position="528"/>
        <end position="682"/>
    </location>
</feature>
<protein>
    <submittedName>
        <fullName evidence="7">RNA polymerase-associated protein RapA</fullName>
        <ecNumber evidence="7">3.6.4.-</ecNumber>
    </submittedName>
</protein>
<dbReference type="Pfam" id="PF00176">
    <property type="entry name" value="SNF2-rel_dom"/>
    <property type="match status" value="1"/>
</dbReference>
<dbReference type="InterPro" id="IPR007527">
    <property type="entry name" value="Znf_SWIM"/>
</dbReference>
<evidence type="ECO:0000259" key="4">
    <source>
        <dbReference type="PROSITE" id="PS50966"/>
    </source>
</evidence>
<dbReference type="InterPro" id="IPR049730">
    <property type="entry name" value="SNF2/RAD54-like_C"/>
</dbReference>
<dbReference type="PANTHER" id="PTHR45766:SF6">
    <property type="entry name" value="SWI_SNF-RELATED MATRIX-ASSOCIATED ACTIN-DEPENDENT REGULATOR OF CHROMATIN SUBFAMILY A-LIKE PROTEIN 1"/>
    <property type="match status" value="1"/>
</dbReference>
<dbReference type="EMBL" id="CAKLPY010000004">
    <property type="protein sequence ID" value="CAH0997576.1"/>
    <property type="molecule type" value="Genomic_DNA"/>
</dbReference>
<dbReference type="InterPro" id="IPR001650">
    <property type="entry name" value="Helicase_C-like"/>
</dbReference>
<comment type="caution">
    <text evidence="7">The sequence shown here is derived from an EMBL/GenBank/DDBJ whole genome shotgun (WGS) entry which is preliminary data.</text>
</comment>
<name>A0ABM9AU68_9BACT</name>
<dbReference type="CDD" id="cd17919">
    <property type="entry name" value="DEXHc_Snf"/>
    <property type="match status" value="1"/>
</dbReference>
<dbReference type="EC" id="3.6.4.-" evidence="7"/>
<dbReference type="RefSeq" id="WP_238808351.1">
    <property type="nucleotide sequence ID" value="NZ_CAKLPY010000004.1"/>
</dbReference>
<dbReference type="Gene3D" id="3.40.50.300">
    <property type="entry name" value="P-loop containing nucleotide triphosphate hydrolases"/>
    <property type="match status" value="1"/>
</dbReference>
<reference evidence="7" key="1">
    <citation type="submission" date="2021-12" db="EMBL/GenBank/DDBJ databases">
        <authorList>
            <person name="Rodrigo-Torres L."/>
            <person name="Arahal R. D."/>
            <person name="Lucena T."/>
        </authorList>
    </citation>
    <scope>NUCLEOTIDE SEQUENCE</scope>
    <source>
        <strain evidence="7">CECT 8858</strain>
    </source>
</reference>
<evidence type="ECO:0000256" key="1">
    <source>
        <dbReference type="ARBA" id="ARBA00022801"/>
    </source>
</evidence>
<evidence type="ECO:0000313" key="8">
    <source>
        <dbReference type="Proteomes" id="UP000837932"/>
    </source>
</evidence>
<dbReference type="CDD" id="cd18793">
    <property type="entry name" value="SF2_C_SNF"/>
    <property type="match status" value="1"/>
</dbReference>
<gene>
    <name evidence="7" type="primary">rapA_2</name>
    <name evidence="7" type="ORF">EMA8858_03710</name>
</gene>
<evidence type="ECO:0000259" key="6">
    <source>
        <dbReference type="PROSITE" id="PS51194"/>
    </source>
</evidence>
<dbReference type="SMART" id="SM00490">
    <property type="entry name" value="HELICc"/>
    <property type="match status" value="1"/>
</dbReference>
<sequence>MATQKSSKSKSAKKKKVETPKKIPYYRKPDELTLDQWQIALRKQFGQDNEFVINNIGTEKFFSDFQVTNNATNNSYKVAIRSADDSQNFCECLDFKTNRLGVCKHISATMLYLSRIHGSKKAFKDGGFQPHYSSVYLDYRNGRQIKIRIGSENQEAYLSLAKTYFDQNFVLKPASFSVFELFLEEANKLGESFRCYPDALDFVIGERDKIRRRDYLWRIMPDGEEDKAFNGLVKTELFPYQKKGVFFAALAGRSLIADEMGLGKTLQAIATAELYRKELGINQVLIVCPTSLKYQWKSEIEKFTDSNVHVIEGTLLKRKAQYEFVDAFYVIVSYHTMTNDLDLLNKMEADLVILDEAQRIKNWKTKVSQQIKKLITPYAIVLTGTPLENKLEELYSITQFIDVFRMGPIYRFLNQYQTTDDAGKVVGYKNLHEISKLLADILIRRTKKEVLSQLPKRMDKNLFVPMTQEQMDIHNELGDNVAKLVNKWRRYGFLNETDRKRLILSLSQMRMVCDSSYILDQKTRHDTKIDEVMNILDEFFENSDEKVVIFSQWERMTRLVAQELDNRGVKFENLHGGVESSKRKDLLENFRNDPKSRVFLSTDAGGVGLNLQSASLLINLDIPWNPAVLEQRIARIYRLGQERNVSIINLVSTGTIEHKMLDVLKFKGAMAEGVLDGGEDTIFMGDDRFKQFMSSVENLTDAPQEENTIIDVIEEHEIEEQEFVNAFDSSSTEIPENNATFFGDDDVNEEEISTNTPTVNQNDALIQSGVQFFTQLAQTLKSPEETKILIEHLVQRDDSGKLYLKIPIENEEVVAEALQSLGAIFGAFLKS</sequence>
<dbReference type="GO" id="GO:0016787">
    <property type="term" value="F:hydrolase activity"/>
    <property type="evidence" value="ECO:0007669"/>
    <property type="project" value="UniProtKB-KW"/>
</dbReference>
<feature type="compositionally biased region" description="Basic residues" evidence="3">
    <location>
        <begin position="7"/>
        <end position="16"/>
    </location>
</feature>
<keyword evidence="2" id="KW-0479">Metal-binding</keyword>
<keyword evidence="2" id="KW-0863">Zinc-finger</keyword>
<accession>A0ABM9AU68</accession>
<organism evidence="7 8">
    <name type="scientific">Emticicia aquatica</name>
    <dbReference type="NCBI Taxonomy" id="1681835"/>
    <lineage>
        <taxon>Bacteria</taxon>
        <taxon>Pseudomonadati</taxon>
        <taxon>Bacteroidota</taxon>
        <taxon>Cytophagia</taxon>
        <taxon>Cytophagales</taxon>
        <taxon>Leadbetterellaceae</taxon>
        <taxon>Emticicia</taxon>
    </lineage>
</organism>
<proteinExistence type="predicted"/>
<dbReference type="InterPro" id="IPR000330">
    <property type="entry name" value="SNF2_N"/>
</dbReference>
<evidence type="ECO:0000313" key="7">
    <source>
        <dbReference type="EMBL" id="CAH0997576.1"/>
    </source>
</evidence>
<dbReference type="SUPFAM" id="SSF52540">
    <property type="entry name" value="P-loop containing nucleoside triphosphate hydrolases"/>
    <property type="match status" value="2"/>
</dbReference>
<dbReference type="InterPro" id="IPR038718">
    <property type="entry name" value="SNF2-like_sf"/>
</dbReference>
<feature type="region of interest" description="Disordered" evidence="3">
    <location>
        <begin position="1"/>
        <end position="20"/>
    </location>
</feature>
<evidence type="ECO:0000259" key="5">
    <source>
        <dbReference type="PROSITE" id="PS51192"/>
    </source>
</evidence>
<feature type="domain" description="Helicase ATP-binding" evidence="5">
    <location>
        <begin position="245"/>
        <end position="404"/>
    </location>
</feature>
<dbReference type="PROSITE" id="PS51194">
    <property type="entry name" value="HELICASE_CTER"/>
    <property type="match status" value="1"/>
</dbReference>
<feature type="domain" description="SWIM-type" evidence="4">
    <location>
        <begin position="76"/>
        <end position="114"/>
    </location>
</feature>